<feature type="transmembrane region" description="Helical" evidence="1">
    <location>
        <begin position="91"/>
        <end position="113"/>
    </location>
</feature>
<dbReference type="InterPro" id="IPR007165">
    <property type="entry name" value="Phage_holin_4_2"/>
</dbReference>
<dbReference type="OrthoDB" id="7205479at2"/>
<feature type="transmembrane region" description="Helical" evidence="1">
    <location>
        <begin position="55"/>
        <end position="79"/>
    </location>
</feature>
<dbReference type="Pfam" id="PF04020">
    <property type="entry name" value="Phage_holin_4_2"/>
    <property type="match status" value="1"/>
</dbReference>
<gene>
    <name evidence="2" type="ORF">GZ22_16545</name>
</gene>
<evidence type="ECO:0000313" key="3">
    <source>
        <dbReference type="Proteomes" id="UP000027980"/>
    </source>
</evidence>
<dbReference type="RefSeq" id="WP_038564600.1">
    <property type="nucleotide sequence ID" value="NZ_CP008876.1"/>
</dbReference>
<keyword evidence="1" id="KW-0472">Membrane</keyword>
<reference evidence="2 3" key="1">
    <citation type="submission" date="2014-07" db="EMBL/GenBank/DDBJ databases">
        <title>Complete genome sequence of a moderately halophilic bacterium Terribacillus aidingensis MP602, isolated from Cryptomeria fortunei in Tianmu mountain in China.</title>
        <authorList>
            <person name="Wang Y."/>
            <person name="Lu P."/>
            <person name="Zhang L."/>
        </authorList>
    </citation>
    <scope>NUCLEOTIDE SEQUENCE [LARGE SCALE GENOMIC DNA]</scope>
    <source>
        <strain evidence="2 3">MP602</strain>
    </source>
</reference>
<keyword evidence="1" id="KW-0812">Transmembrane</keyword>
<dbReference type="KEGG" id="tap:GZ22_16545"/>
<accession>A0A075LNZ0</accession>
<evidence type="ECO:0000313" key="2">
    <source>
        <dbReference type="EMBL" id="AIF68084.1"/>
    </source>
</evidence>
<dbReference type="GeneID" id="34222906"/>
<dbReference type="PANTHER" id="PTHR37309">
    <property type="entry name" value="SLR0284 PROTEIN"/>
    <property type="match status" value="1"/>
</dbReference>
<organism evidence="2 3">
    <name type="scientific">Terribacillus saccharophilus</name>
    <dbReference type="NCBI Taxonomy" id="361277"/>
    <lineage>
        <taxon>Bacteria</taxon>
        <taxon>Bacillati</taxon>
        <taxon>Bacillota</taxon>
        <taxon>Bacilli</taxon>
        <taxon>Bacillales</taxon>
        <taxon>Bacillaceae</taxon>
        <taxon>Terribacillus</taxon>
    </lineage>
</organism>
<dbReference type="HOGENOM" id="CLU_120441_1_0_9"/>
<feature type="transmembrane region" description="Helical" evidence="1">
    <location>
        <begin position="26"/>
        <end position="48"/>
    </location>
</feature>
<dbReference type="Proteomes" id="UP000027980">
    <property type="component" value="Chromosome"/>
</dbReference>
<proteinExistence type="predicted"/>
<keyword evidence="1" id="KW-1133">Transmembrane helix</keyword>
<name>A0A075LNZ0_9BACI</name>
<protein>
    <submittedName>
        <fullName evidence="2">Membrane protein</fullName>
    </submittedName>
</protein>
<dbReference type="EMBL" id="CP008876">
    <property type="protein sequence ID" value="AIF68084.1"/>
    <property type="molecule type" value="Genomic_DNA"/>
</dbReference>
<dbReference type="AlphaFoldDB" id="A0A075LNZ0"/>
<evidence type="ECO:0000256" key="1">
    <source>
        <dbReference type="SAM" id="Phobius"/>
    </source>
</evidence>
<sequence length="119" mass="13102">MMLRWILTLLLNSVSLIIVSHLFDSFYLEGFGTAILASFILSVLNLLVRPVLIVLTLPLTALTFGLFLFVVNAVTLMITQGLIGDSFVIEGFGTAIIAAIILALLNLILNWLIRDRITN</sequence>
<dbReference type="PANTHER" id="PTHR37309:SF1">
    <property type="entry name" value="SLR0284 PROTEIN"/>
    <property type="match status" value="1"/>
</dbReference>